<accession>A0A0B6S4M6</accession>
<dbReference type="GO" id="GO:0032993">
    <property type="term" value="C:protein-DNA complex"/>
    <property type="evidence" value="ECO:0007669"/>
    <property type="project" value="TreeGrafter"/>
</dbReference>
<dbReference type="CDD" id="cd08412">
    <property type="entry name" value="PBP2_PAO1_like"/>
    <property type="match status" value="1"/>
</dbReference>
<reference evidence="6 7" key="2">
    <citation type="journal article" date="2016" name="Appl. Microbiol. Biotechnol.">
        <title>Mutations improving production and secretion of extracellular lipase by Burkholderia glumae PG1.</title>
        <authorList>
            <person name="Knapp A."/>
            <person name="Voget S."/>
            <person name="Gao R."/>
            <person name="Zaburannyi N."/>
            <person name="Krysciak D."/>
            <person name="Breuer M."/>
            <person name="Hauer B."/>
            <person name="Streit W.R."/>
            <person name="Muller R."/>
            <person name="Daniel R."/>
            <person name="Jaeger K.E."/>
        </authorList>
    </citation>
    <scope>NUCLEOTIDE SEQUENCE [LARGE SCALE GENOMIC DNA]</scope>
    <source>
        <strain evidence="6 7">PG1</strain>
    </source>
</reference>
<dbReference type="SUPFAM" id="SSF53850">
    <property type="entry name" value="Periplasmic binding protein-like II"/>
    <property type="match status" value="1"/>
</dbReference>
<reference evidence="7" key="1">
    <citation type="submission" date="2011-03" db="EMBL/GenBank/DDBJ databases">
        <authorList>
            <person name="Voget S."/>
            <person name="Streit W.R."/>
            <person name="Jaeger K.E."/>
            <person name="Daniel R."/>
        </authorList>
    </citation>
    <scope>NUCLEOTIDE SEQUENCE [LARGE SCALE GENOMIC DNA]</scope>
    <source>
        <strain evidence="7">PG1</strain>
    </source>
</reference>
<dbReference type="AlphaFoldDB" id="A0A0B6S4M6"/>
<dbReference type="GO" id="GO:0003700">
    <property type="term" value="F:DNA-binding transcription factor activity"/>
    <property type="evidence" value="ECO:0007669"/>
    <property type="project" value="InterPro"/>
</dbReference>
<name>A0A0B6S4M6_BURPL</name>
<dbReference type="PROSITE" id="PS50931">
    <property type="entry name" value="HTH_LYSR"/>
    <property type="match status" value="1"/>
</dbReference>
<dbReference type="HOGENOM" id="CLU_039613_6_4_4"/>
<evidence type="ECO:0000256" key="2">
    <source>
        <dbReference type="ARBA" id="ARBA00023015"/>
    </source>
</evidence>
<dbReference type="InterPro" id="IPR005119">
    <property type="entry name" value="LysR_subst-bd"/>
</dbReference>
<sequence>MRGRAAEVDVAFYTLRQLKYFVTTVEAGSVAEASRQLYIAQPSISNAIKGLEESFGVKLFIRHHAQGVSLTPSGTRFYRKAQELLRMAHEFEQNALADNDVVTGQIDIGCFETVAPLYLPQLIAGFRELYPGVHIRIRDGDQQELVQGLTAGTFDVAFLYDHELDGTIETEPLMPPQRPYVLLPENHRFAEQTQVSLRDLCVEPMILLDVQPSRTYFVSLFHALGLTPNIVFGSPSIEMVRGMVGQGFGFSLLVTRPHSECTYDGKKVVTIGIAEPVATSGLVSARLKRGQLTKPAQLFVDFCRERLTELSARPRHAEPDDE</sequence>
<feature type="domain" description="HTH lysR-type" evidence="5">
    <location>
        <begin position="13"/>
        <end position="71"/>
    </location>
</feature>
<dbReference type="Pfam" id="PF00126">
    <property type="entry name" value="HTH_1"/>
    <property type="match status" value="1"/>
</dbReference>
<keyword evidence="7" id="KW-1185">Reference proteome</keyword>
<keyword evidence="3" id="KW-0238">DNA-binding</keyword>
<dbReference type="PANTHER" id="PTHR30346">
    <property type="entry name" value="TRANSCRIPTIONAL DUAL REGULATOR HCAR-RELATED"/>
    <property type="match status" value="1"/>
</dbReference>
<dbReference type="FunFam" id="1.10.10.10:FF:000001">
    <property type="entry name" value="LysR family transcriptional regulator"/>
    <property type="match status" value="1"/>
</dbReference>
<keyword evidence="4" id="KW-0804">Transcription</keyword>
<evidence type="ECO:0000313" key="7">
    <source>
        <dbReference type="Proteomes" id="UP000031838"/>
    </source>
</evidence>
<comment type="similarity">
    <text evidence="1">Belongs to the LysR transcriptional regulatory family.</text>
</comment>
<protein>
    <submittedName>
        <fullName evidence="6">Transcriptional regulator LysR family</fullName>
    </submittedName>
</protein>
<dbReference type="InterPro" id="IPR036388">
    <property type="entry name" value="WH-like_DNA-bd_sf"/>
</dbReference>
<organism evidence="6 7">
    <name type="scientific">Burkholderia plantarii</name>
    <dbReference type="NCBI Taxonomy" id="41899"/>
    <lineage>
        <taxon>Bacteria</taxon>
        <taxon>Pseudomonadati</taxon>
        <taxon>Pseudomonadota</taxon>
        <taxon>Betaproteobacteria</taxon>
        <taxon>Burkholderiales</taxon>
        <taxon>Burkholderiaceae</taxon>
        <taxon>Burkholderia</taxon>
    </lineage>
</organism>
<gene>
    <name evidence="6" type="ORF">BGL_2c25790</name>
</gene>
<evidence type="ECO:0000259" key="5">
    <source>
        <dbReference type="PROSITE" id="PS50931"/>
    </source>
</evidence>
<dbReference type="InterPro" id="IPR036390">
    <property type="entry name" value="WH_DNA-bd_sf"/>
</dbReference>
<dbReference type="Pfam" id="PF03466">
    <property type="entry name" value="LysR_substrate"/>
    <property type="match status" value="1"/>
</dbReference>
<dbReference type="PANTHER" id="PTHR30346:SF0">
    <property type="entry name" value="HCA OPERON TRANSCRIPTIONAL ACTIVATOR HCAR"/>
    <property type="match status" value="1"/>
</dbReference>
<dbReference type="Gene3D" id="1.10.10.10">
    <property type="entry name" value="Winged helix-like DNA-binding domain superfamily/Winged helix DNA-binding domain"/>
    <property type="match status" value="1"/>
</dbReference>
<dbReference type="KEGG" id="bgp:BGL_2c25790"/>
<dbReference type="GO" id="GO:0003677">
    <property type="term" value="F:DNA binding"/>
    <property type="evidence" value="ECO:0007669"/>
    <property type="project" value="UniProtKB-KW"/>
</dbReference>
<evidence type="ECO:0000256" key="4">
    <source>
        <dbReference type="ARBA" id="ARBA00023163"/>
    </source>
</evidence>
<evidence type="ECO:0000256" key="1">
    <source>
        <dbReference type="ARBA" id="ARBA00009437"/>
    </source>
</evidence>
<dbReference type="SUPFAM" id="SSF46785">
    <property type="entry name" value="Winged helix' DNA-binding domain"/>
    <property type="match status" value="1"/>
</dbReference>
<dbReference type="Proteomes" id="UP000031838">
    <property type="component" value="Chromosome 2"/>
</dbReference>
<dbReference type="EMBL" id="CP002581">
    <property type="protein sequence ID" value="AJK50633.1"/>
    <property type="molecule type" value="Genomic_DNA"/>
</dbReference>
<proteinExistence type="inferred from homology"/>
<keyword evidence="2" id="KW-0805">Transcription regulation</keyword>
<dbReference type="PRINTS" id="PR00039">
    <property type="entry name" value="HTHLYSR"/>
</dbReference>
<dbReference type="Gene3D" id="3.40.190.10">
    <property type="entry name" value="Periplasmic binding protein-like II"/>
    <property type="match status" value="2"/>
</dbReference>
<evidence type="ECO:0000256" key="3">
    <source>
        <dbReference type="ARBA" id="ARBA00023125"/>
    </source>
</evidence>
<evidence type="ECO:0000313" key="6">
    <source>
        <dbReference type="EMBL" id="AJK50633.1"/>
    </source>
</evidence>
<dbReference type="InterPro" id="IPR000847">
    <property type="entry name" value="LysR_HTH_N"/>
</dbReference>